<dbReference type="InterPro" id="IPR006680">
    <property type="entry name" value="Amidohydro-rel"/>
</dbReference>
<evidence type="ECO:0000313" key="4">
    <source>
        <dbReference type="Proteomes" id="UP000502415"/>
    </source>
</evidence>
<dbReference type="Gene3D" id="3.30.110.90">
    <property type="entry name" value="Amidohydrolase"/>
    <property type="match status" value="1"/>
</dbReference>
<dbReference type="InterPro" id="IPR051781">
    <property type="entry name" value="Metallo-dep_Hydrolase"/>
</dbReference>
<feature type="chain" id="PRO_5030670693" evidence="1">
    <location>
        <begin position="29"/>
        <end position="452"/>
    </location>
</feature>
<keyword evidence="4" id="KW-1185">Reference proteome</keyword>
<reference evidence="3 4" key="1">
    <citation type="submission" date="2020-04" db="EMBL/GenBank/DDBJ databases">
        <title>Genome sequencing of novel species.</title>
        <authorList>
            <person name="Heo J."/>
            <person name="Kim S.-J."/>
            <person name="Kim J.-S."/>
            <person name="Hong S.-B."/>
            <person name="Kwon S.-W."/>
        </authorList>
    </citation>
    <scope>NUCLEOTIDE SEQUENCE [LARGE SCALE GENOMIC DNA]</scope>
    <source>
        <strain evidence="3 4">GN2-R2</strain>
    </source>
</reference>
<dbReference type="Pfam" id="PF01979">
    <property type="entry name" value="Amidohydro_1"/>
    <property type="match status" value="1"/>
</dbReference>
<feature type="signal peptide" evidence="1">
    <location>
        <begin position="1"/>
        <end position="28"/>
    </location>
</feature>
<dbReference type="KEGG" id="mfy:HH212_18790"/>
<dbReference type="PANTHER" id="PTHR43135:SF3">
    <property type="entry name" value="ALPHA-D-RIBOSE 1-METHYLPHOSPHONATE 5-TRIPHOSPHATE DIPHOSPHATASE"/>
    <property type="match status" value="1"/>
</dbReference>
<dbReference type="InterPro" id="IPR032466">
    <property type="entry name" value="Metal_Hydrolase"/>
</dbReference>
<dbReference type="InterPro" id="IPR011059">
    <property type="entry name" value="Metal-dep_hydrolase_composite"/>
</dbReference>
<dbReference type="EMBL" id="CP051685">
    <property type="protein sequence ID" value="QJE01820.1"/>
    <property type="molecule type" value="Genomic_DNA"/>
</dbReference>
<name>A0A7Z2VZQ0_9BURK</name>
<dbReference type="PANTHER" id="PTHR43135">
    <property type="entry name" value="ALPHA-D-RIBOSE 1-METHYLPHOSPHONATE 5-TRIPHOSPHATE DIPHOSPHATASE"/>
    <property type="match status" value="1"/>
</dbReference>
<dbReference type="Gene3D" id="1.20.58.520">
    <property type="entry name" value="Amidohydrolase"/>
    <property type="match status" value="1"/>
</dbReference>
<dbReference type="SUPFAM" id="SSF51556">
    <property type="entry name" value="Metallo-dependent hydrolases"/>
    <property type="match status" value="1"/>
</dbReference>
<protein>
    <submittedName>
        <fullName evidence="3">Amidohydrolase family protein</fullName>
    </submittedName>
</protein>
<dbReference type="Proteomes" id="UP000502415">
    <property type="component" value="Chromosome"/>
</dbReference>
<dbReference type="AlphaFoldDB" id="A0A7Z2VZQ0"/>
<dbReference type="GO" id="GO:0016810">
    <property type="term" value="F:hydrolase activity, acting on carbon-nitrogen (but not peptide) bonds"/>
    <property type="evidence" value="ECO:0007669"/>
    <property type="project" value="InterPro"/>
</dbReference>
<evidence type="ECO:0000313" key="3">
    <source>
        <dbReference type="EMBL" id="QJE01820.1"/>
    </source>
</evidence>
<keyword evidence="1" id="KW-0732">Signal</keyword>
<dbReference type="Gene3D" id="2.30.40.10">
    <property type="entry name" value="Urease, subunit C, domain 1"/>
    <property type="match status" value="1"/>
</dbReference>
<gene>
    <name evidence="3" type="ORF">HH212_18790</name>
</gene>
<evidence type="ECO:0000259" key="2">
    <source>
        <dbReference type="Pfam" id="PF01979"/>
    </source>
</evidence>
<evidence type="ECO:0000256" key="1">
    <source>
        <dbReference type="SAM" id="SignalP"/>
    </source>
</evidence>
<proteinExistence type="predicted"/>
<sequence>MRLPIPRVAALAVAGVVSWTMSGTPALAQPASQPASRATVLQGARIIDGSGAAPLENGSIVIRNGRIESVARAGAAPPAGATIVDLRGKTVMPALIAGHAHLGLTNGTSAGAKNVTEDNVVRQLQKYMKYGIGTVAVFGTDHDFIYGLRARQQAGKLAAPAILTAGHGFGVPDGAPPAKMGIDQVYRPTTIAQVDKDIAELAANKPDLVKIWVDDFGDKSTRKMDPALYREVIVQAHKHGLKVAAHVFYLEDAKRLARDSIDIFGHSVRDKPVDAELIGLMKKNRISYIPTLDLDEAFYVYADKPEWMGQPFFRQALDPGVWEWLHSPAYKVKEQSRKDFSVAQRNVRALHAAGIPVGLGTDSGATIARIQGFAEHRELELLTQAGLTPMQALQAGTAVNAAILGVDKERGSLAAGKQADILVLDANPLDDIRNTRKIHGVWLRGVLVSGER</sequence>
<dbReference type="RefSeq" id="WP_170203898.1">
    <property type="nucleotide sequence ID" value="NZ_CP051685.1"/>
</dbReference>
<keyword evidence="3" id="KW-0378">Hydrolase</keyword>
<feature type="domain" description="Amidohydrolase-related" evidence="2">
    <location>
        <begin position="90"/>
        <end position="448"/>
    </location>
</feature>
<dbReference type="Gene3D" id="3.40.50.10910">
    <property type="entry name" value="Amidohydrolase"/>
    <property type="match status" value="1"/>
</dbReference>
<accession>A0A7Z2VZQ0</accession>
<dbReference type="SUPFAM" id="SSF51338">
    <property type="entry name" value="Composite domain of metallo-dependent hydrolases"/>
    <property type="match status" value="1"/>
</dbReference>
<organism evidence="3 4">
    <name type="scientific">Massilia forsythiae</name>
    <dbReference type="NCBI Taxonomy" id="2728020"/>
    <lineage>
        <taxon>Bacteria</taxon>
        <taxon>Pseudomonadati</taxon>
        <taxon>Pseudomonadota</taxon>
        <taxon>Betaproteobacteria</taxon>
        <taxon>Burkholderiales</taxon>
        <taxon>Oxalobacteraceae</taxon>
        <taxon>Telluria group</taxon>
        <taxon>Massilia</taxon>
    </lineage>
</organism>